<evidence type="ECO:0000256" key="9">
    <source>
        <dbReference type="ARBA" id="ARBA00023128"/>
    </source>
</evidence>
<evidence type="ECO:0000256" key="13">
    <source>
        <dbReference type="ARBA" id="ARBA00038024"/>
    </source>
</evidence>
<evidence type="ECO:0000256" key="11">
    <source>
        <dbReference type="ARBA" id="ARBA00023209"/>
    </source>
</evidence>
<evidence type="ECO:0000256" key="4">
    <source>
        <dbReference type="ARBA" id="ARBA00022516"/>
    </source>
</evidence>
<name>V5IBZ1_IXORI</name>
<keyword evidence="6" id="KW-0256">Endoplasmic reticulum</keyword>
<keyword evidence="8" id="KW-0443">Lipid metabolism</keyword>
<evidence type="ECO:0000256" key="1">
    <source>
        <dbReference type="ARBA" id="ARBA00004167"/>
    </source>
</evidence>
<dbReference type="SUPFAM" id="SSF48371">
    <property type="entry name" value="ARM repeat"/>
    <property type="match status" value="1"/>
</dbReference>
<dbReference type="Gene3D" id="1.25.10.10">
    <property type="entry name" value="Leucine-rich Repeat Variant"/>
    <property type="match status" value="1"/>
</dbReference>
<sequence length="632" mass="70688">MWRLLPGGMRTTHRKGVVASCVAAALGAGYMVHRATFQDEVASASDDSSYIYLAESRAAVESPTARSWASVFWRRAHRHWYYLSWACSHRRQVRLDAVRALADLKHLTDAQFREIAQACDVRTGVGLARTASADMRFFLPPPPVPAHLSQGALPDRLRLLLVQLPATDRGSCTSFITYHALQAGRPRSHHVEEPWHGSVETELDLALQALVRHCSVAEHRHRLVHAGLLPLLQRLLLEHPDDVRLHSLAAQALANLSLEPDLHQVLFRSGWVGILARWLRNPETLLSFPASRALANMDTDSSWPMGYGDGVYLLHPEYRSSPVEPLADVVLVHGLLGSVFKTWRQHDSQACEGNDTVEPHLMAVRGGEHRVAADRVRAGTEHPRYTTSWPKSWLSEDLPRMRILALDYDTYLSQWGLHCPLEPDKRTLESRAAEMLSKLHQAGVGDRPIIWISHSMGGLLVKQMLCQAMERNEAVARQTAGMVFYAVPHRGASLTDLSASLQLLLLPSVELQELRKDSPKLLEMHRKFELLVDRLKIPCLSFGECVQTVLGLRMGKVLVPKESADPGLGDFFLVNTSHLEICKFHQWSSLSYQLLLDFIEHSLASLGRTDSQANPATVCELGVEHCLMLDLC</sequence>
<dbReference type="GO" id="GO:0005739">
    <property type="term" value="C:mitochondrion"/>
    <property type="evidence" value="ECO:0007669"/>
    <property type="project" value="UniProtKB-SubCell"/>
</dbReference>
<accession>V5IBZ1</accession>
<keyword evidence="12" id="KW-1208">Phospholipid metabolism</keyword>
<dbReference type="PANTHER" id="PTHR48182:SF2">
    <property type="entry name" value="PROTEIN SERAC1"/>
    <property type="match status" value="1"/>
</dbReference>
<protein>
    <recommendedName>
        <fullName evidence="14">Protein SERAC1</fullName>
    </recommendedName>
    <alternativeName>
        <fullName evidence="15">Serine active site-containing protein 1</fullName>
    </alternativeName>
</protein>
<comment type="similarity">
    <text evidence="13">Belongs to the SERAC1 family.</text>
</comment>
<reference evidence="17" key="1">
    <citation type="journal article" date="2015" name="Sci. Rep.">
        <title>Tissue- and time-dependent transcription in Ixodes ricinus salivary glands and midguts when blood feeding on the vertebrate host.</title>
        <authorList>
            <person name="Kotsyfakis M."/>
            <person name="Schwarz A."/>
            <person name="Erhart J."/>
            <person name="Ribeiro J.M."/>
        </authorList>
    </citation>
    <scope>NUCLEOTIDE SEQUENCE</scope>
    <source>
        <tissue evidence="17">Salivary gland and midgut</tissue>
    </source>
</reference>
<evidence type="ECO:0000256" key="6">
    <source>
        <dbReference type="ARBA" id="ARBA00022824"/>
    </source>
</evidence>
<evidence type="ECO:0000256" key="10">
    <source>
        <dbReference type="ARBA" id="ARBA00023136"/>
    </source>
</evidence>
<dbReference type="InterPro" id="IPR011989">
    <property type="entry name" value="ARM-like"/>
</dbReference>
<dbReference type="AlphaFoldDB" id="V5IBZ1"/>
<keyword evidence="9" id="KW-0496">Mitochondrion</keyword>
<keyword evidence="10" id="KW-0472">Membrane</keyword>
<evidence type="ECO:0000256" key="8">
    <source>
        <dbReference type="ARBA" id="ARBA00023098"/>
    </source>
</evidence>
<dbReference type="InterPro" id="IPR000225">
    <property type="entry name" value="Armadillo"/>
</dbReference>
<evidence type="ECO:0000256" key="16">
    <source>
        <dbReference type="PROSITE-ProRule" id="PRU00259"/>
    </source>
</evidence>
<dbReference type="Gene3D" id="3.40.50.1820">
    <property type="entry name" value="alpha/beta hydrolase"/>
    <property type="match status" value="1"/>
</dbReference>
<proteinExistence type="evidence at transcript level"/>
<evidence type="ECO:0000256" key="12">
    <source>
        <dbReference type="ARBA" id="ARBA00023264"/>
    </source>
</evidence>
<dbReference type="GO" id="GO:0005783">
    <property type="term" value="C:endoplasmic reticulum"/>
    <property type="evidence" value="ECO:0007669"/>
    <property type="project" value="UniProtKB-SubCell"/>
</dbReference>
<evidence type="ECO:0000256" key="15">
    <source>
        <dbReference type="ARBA" id="ARBA00041701"/>
    </source>
</evidence>
<dbReference type="GO" id="GO:0016020">
    <property type="term" value="C:membrane"/>
    <property type="evidence" value="ECO:0007669"/>
    <property type="project" value="UniProtKB-SubCell"/>
</dbReference>
<keyword evidence="5" id="KW-0812">Transmembrane</keyword>
<evidence type="ECO:0000256" key="3">
    <source>
        <dbReference type="ARBA" id="ARBA00004240"/>
    </source>
</evidence>
<comment type="subcellular location">
    <subcellularLocation>
        <location evidence="3">Endoplasmic reticulum</location>
    </subcellularLocation>
    <subcellularLocation>
        <location evidence="1">Membrane</location>
        <topology evidence="1">Single-pass membrane protein</topology>
    </subcellularLocation>
    <subcellularLocation>
        <location evidence="2">Mitochondrion</location>
    </subcellularLocation>
</comment>
<evidence type="ECO:0000313" key="17">
    <source>
        <dbReference type="EMBL" id="JAB69871.1"/>
    </source>
</evidence>
<dbReference type="PANTHER" id="PTHR48182">
    <property type="entry name" value="PROTEIN SERAC1"/>
    <property type="match status" value="1"/>
</dbReference>
<dbReference type="GO" id="GO:0008654">
    <property type="term" value="P:phospholipid biosynthetic process"/>
    <property type="evidence" value="ECO:0007669"/>
    <property type="project" value="UniProtKB-KW"/>
</dbReference>
<evidence type="ECO:0000256" key="7">
    <source>
        <dbReference type="ARBA" id="ARBA00022989"/>
    </source>
</evidence>
<keyword evidence="7" id="KW-1133">Transmembrane helix</keyword>
<dbReference type="PROSITE" id="PS50176">
    <property type="entry name" value="ARM_REPEAT"/>
    <property type="match status" value="1"/>
</dbReference>
<dbReference type="InterPro" id="IPR052374">
    <property type="entry name" value="SERAC1"/>
</dbReference>
<dbReference type="EMBL" id="GANP01014597">
    <property type="protein sequence ID" value="JAB69871.1"/>
    <property type="molecule type" value="mRNA"/>
</dbReference>
<organism evidence="17">
    <name type="scientific">Ixodes ricinus</name>
    <name type="common">Common tick</name>
    <name type="synonym">Acarus ricinus</name>
    <dbReference type="NCBI Taxonomy" id="34613"/>
    <lineage>
        <taxon>Eukaryota</taxon>
        <taxon>Metazoa</taxon>
        <taxon>Ecdysozoa</taxon>
        <taxon>Arthropoda</taxon>
        <taxon>Chelicerata</taxon>
        <taxon>Arachnida</taxon>
        <taxon>Acari</taxon>
        <taxon>Parasitiformes</taxon>
        <taxon>Ixodida</taxon>
        <taxon>Ixodoidea</taxon>
        <taxon>Ixodidae</taxon>
        <taxon>Ixodinae</taxon>
        <taxon>Ixodes</taxon>
    </lineage>
</organism>
<dbReference type="InterPro" id="IPR029058">
    <property type="entry name" value="AB_hydrolase_fold"/>
</dbReference>
<evidence type="ECO:0000256" key="14">
    <source>
        <dbReference type="ARBA" id="ARBA00040991"/>
    </source>
</evidence>
<feature type="repeat" description="ARM" evidence="16">
    <location>
        <begin position="227"/>
        <end position="271"/>
    </location>
</feature>
<dbReference type="InterPro" id="IPR016024">
    <property type="entry name" value="ARM-type_fold"/>
</dbReference>
<evidence type="ECO:0000256" key="2">
    <source>
        <dbReference type="ARBA" id="ARBA00004173"/>
    </source>
</evidence>
<evidence type="ECO:0000256" key="5">
    <source>
        <dbReference type="ARBA" id="ARBA00022692"/>
    </source>
</evidence>
<keyword evidence="4" id="KW-0444">Lipid biosynthesis</keyword>
<keyword evidence="11" id="KW-0594">Phospholipid biosynthesis</keyword>
<dbReference type="SUPFAM" id="SSF53474">
    <property type="entry name" value="alpha/beta-Hydrolases"/>
    <property type="match status" value="1"/>
</dbReference>